<dbReference type="GO" id="GO:0004869">
    <property type="term" value="F:cysteine-type endopeptidase inhibitor activity"/>
    <property type="evidence" value="ECO:0007669"/>
    <property type="project" value="InterPro"/>
</dbReference>
<comment type="caution">
    <text evidence="2">The sequence shown here is derived from an EMBL/GenBank/DDBJ whole genome shotgun (WGS) entry which is preliminary data.</text>
</comment>
<evidence type="ECO:0000313" key="2">
    <source>
        <dbReference type="EMBL" id="KAJ4840796.1"/>
    </source>
</evidence>
<proteinExistence type="predicted"/>
<evidence type="ECO:0000259" key="1">
    <source>
        <dbReference type="Pfam" id="PF00031"/>
    </source>
</evidence>
<gene>
    <name evidence="2" type="ORF">Tsubulata_023893</name>
</gene>
<dbReference type="EMBL" id="JAKUCV010002949">
    <property type="protein sequence ID" value="KAJ4840796.1"/>
    <property type="molecule type" value="Genomic_DNA"/>
</dbReference>
<organism evidence="2 3">
    <name type="scientific">Turnera subulata</name>
    <dbReference type="NCBI Taxonomy" id="218843"/>
    <lineage>
        <taxon>Eukaryota</taxon>
        <taxon>Viridiplantae</taxon>
        <taxon>Streptophyta</taxon>
        <taxon>Embryophyta</taxon>
        <taxon>Tracheophyta</taxon>
        <taxon>Spermatophyta</taxon>
        <taxon>Magnoliopsida</taxon>
        <taxon>eudicotyledons</taxon>
        <taxon>Gunneridae</taxon>
        <taxon>Pentapetalae</taxon>
        <taxon>rosids</taxon>
        <taxon>fabids</taxon>
        <taxon>Malpighiales</taxon>
        <taxon>Passifloraceae</taxon>
        <taxon>Turnera</taxon>
    </lineage>
</organism>
<sequence length="188" mass="20977">MTKIYQAQRFVYHRAIDGVADGGLVPLRDDVEPDWTIKYVPKKVKKGFDCDGYYYWNLPRHIREGRAHPIELTDPKHATRLQKCARYAIATYNAKKKGAKLTLEAIEKVNVVLFNGLNHLNYFMTLKVKDESTIPAESKLSRAIVGYLGSPGKPLRLLTTVSDLENNDIAAGGASKGWIGGSSTLENL</sequence>
<accession>A0A9Q0JFG9</accession>
<name>A0A9Q0JFG9_9ROSI</name>
<reference evidence="2" key="1">
    <citation type="submission" date="2022-02" db="EMBL/GenBank/DDBJ databases">
        <authorList>
            <person name="Henning P.M."/>
            <person name="McCubbin A.G."/>
            <person name="Shore J.S."/>
        </authorList>
    </citation>
    <scope>NUCLEOTIDE SEQUENCE</scope>
    <source>
        <strain evidence="2">F60SS</strain>
        <tissue evidence="2">Leaves</tissue>
    </source>
</reference>
<keyword evidence="3" id="KW-1185">Reference proteome</keyword>
<dbReference type="InterPro" id="IPR000010">
    <property type="entry name" value="Cystatin_dom"/>
</dbReference>
<dbReference type="Gene3D" id="3.10.450.10">
    <property type="match status" value="1"/>
</dbReference>
<reference evidence="2" key="2">
    <citation type="journal article" date="2023" name="Plants (Basel)">
        <title>Annotation of the Turnera subulata (Passifloraceae) Draft Genome Reveals the S-Locus Evolved after the Divergence of Turneroideae from Passifloroideae in a Stepwise Manner.</title>
        <authorList>
            <person name="Henning P.M."/>
            <person name="Roalson E.H."/>
            <person name="Mir W."/>
            <person name="McCubbin A.G."/>
            <person name="Shore J.S."/>
        </authorList>
    </citation>
    <scope>NUCLEOTIDE SEQUENCE</scope>
    <source>
        <strain evidence="2">F60SS</strain>
    </source>
</reference>
<dbReference type="Proteomes" id="UP001141552">
    <property type="component" value="Unassembled WGS sequence"/>
</dbReference>
<dbReference type="AlphaFoldDB" id="A0A9Q0JFG9"/>
<dbReference type="Pfam" id="PF00031">
    <property type="entry name" value="Cystatin"/>
    <property type="match status" value="1"/>
</dbReference>
<protein>
    <recommendedName>
        <fullName evidence="1">Cystatin domain-containing protein</fullName>
    </recommendedName>
</protein>
<evidence type="ECO:0000313" key="3">
    <source>
        <dbReference type="Proteomes" id="UP001141552"/>
    </source>
</evidence>
<feature type="domain" description="Cystatin" evidence="1">
    <location>
        <begin position="77"/>
        <end position="133"/>
    </location>
</feature>